<feature type="coiled-coil region" evidence="5">
    <location>
        <begin position="149"/>
        <end position="176"/>
    </location>
</feature>
<feature type="domain" description="Protein kinase" evidence="8">
    <location>
        <begin position="228"/>
        <end position="482"/>
    </location>
</feature>
<keyword evidence="1" id="KW-0723">Serine/threonine-protein kinase</keyword>
<dbReference type="GO" id="GO:0007166">
    <property type="term" value="P:cell surface receptor signaling pathway"/>
    <property type="evidence" value="ECO:0007669"/>
    <property type="project" value="InterPro"/>
</dbReference>
<dbReference type="Gene3D" id="3.30.200.20">
    <property type="entry name" value="Phosphorylase Kinase, domain 1"/>
    <property type="match status" value="1"/>
</dbReference>
<dbReference type="Proteomes" id="UP001215598">
    <property type="component" value="Unassembled WGS sequence"/>
</dbReference>
<feature type="binding site" evidence="4">
    <location>
        <position position="255"/>
    </location>
    <ligand>
        <name>ATP</name>
        <dbReference type="ChEBI" id="CHEBI:30616"/>
    </ligand>
</feature>
<dbReference type="CDD" id="cd21037">
    <property type="entry name" value="MLKL_NTD"/>
    <property type="match status" value="1"/>
</dbReference>
<evidence type="ECO:0000313" key="10">
    <source>
        <dbReference type="Proteomes" id="UP001215598"/>
    </source>
</evidence>
<feature type="compositionally biased region" description="Basic residues" evidence="6">
    <location>
        <begin position="609"/>
        <end position="624"/>
    </location>
</feature>
<organism evidence="9 10">
    <name type="scientific">Mycena metata</name>
    <dbReference type="NCBI Taxonomy" id="1033252"/>
    <lineage>
        <taxon>Eukaryota</taxon>
        <taxon>Fungi</taxon>
        <taxon>Dikarya</taxon>
        <taxon>Basidiomycota</taxon>
        <taxon>Agaricomycotina</taxon>
        <taxon>Agaricomycetes</taxon>
        <taxon>Agaricomycetidae</taxon>
        <taxon>Agaricales</taxon>
        <taxon>Marasmiineae</taxon>
        <taxon>Mycenaceae</taxon>
        <taxon>Mycena</taxon>
    </lineage>
</organism>
<dbReference type="SUPFAM" id="SSF56112">
    <property type="entry name" value="Protein kinase-like (PK-like)"/>
    <property type="match status" value="1"/>
</dbReference>
<comment type="caution">
    <text evidence="9">The sequence shown here is derived from an EMBL/GenBank/DDBJ whole genome shotgun (WGS) entry which is preliminary data.</text>
</comment>
<dbReference type="InterPro" id="IPR011009">
    <property type="entry name" value="Kinase-like_dom_sf"/>
</dbReference>
<keyword evidence="3 4" id="KW-0067">ATP-binding</keyword>
<dbReference type="InterPro" id="IPR059179">
    <property type="entry name" value="MLKL-like_MCAfunc"/>
</dbReference>
<keyword evidence="2 4" id="KW-0547">Nucleotide-binding</keyword>
<keyword evidence="10" id="KW-1185">Reference proteome</keyword>
<evidence type="ECO:0000313" key="9">
    <source>
        <dbReference type="EMBL" id="KAJ7733804.1"/>
    </source>
</evidence>
<dbReference type="InterPro" id="IPR000719">
    <property type="entry name" value="Prot_kinase_dom"/>
</dbReference>
<dbReference type="InterPro" id="IPR001245">
    <property type="entry name" value="Ser-Thr/Tyr_kinase_cat_dom"/>
</dbReference>
<protein>
    <submittedName>
        <fullName evidence="9">Kinase-like domain-containing protein</fullName>
    </submittedName>
</protein>
<dbReference type="PROSITE" id="PS50011">
    <property type="entry name" value="PROTEIN_KINASE_DOM"/>
    <property type="match status" value="1"/>
</dbReference>
<sequence>MVSLDVLVNTIAAVTPVPGLQPAFMILKFIVSCVQSTRASKEQLSALANAAGQLLAVLQREFEANRLREVSCAQPLKDLLSLLNDIRQFVQTEQERSFLMTIFHADSRISAIELFYQRIGMTSNAFQISASLNIQHMLHENVQARVADRNALTERFAVLERNHEKLRQELDINNKNMFAMMVSIERRIGQNQGNVEEQKFYSHTLQYLQSTSQQRIELEDWLISSYDVEYGVEIGAGGYGTVFKGTWNRTNVAIKVIDNGAGITANVEMLRKEVKLWLTLRHPNILQFLGANTLDDRPFVVMPLMPFNARQFLSVCADPDPRPILRDMTLGLEYLHGRKICHGDLKGINVLVDNSGSALLCDFGLARIKADMTSRTRTGNARVSGSRNWMAPELLSGSLVSPRSDMYAFGMTVYELYTDEIPLAAIPPGDFIQLVYRDGVRPERPDAEEFPKLHDSVWELAERCWGKDPKARPTARQAHDKIANLLMVEPARPTGIAQQSSDERPSGAQVAAEAESKAQAARRREEEAKEARRREAEIHQQKLAEKEKEKLRRQEEAAAQEALLREAQRRQKEETEKVKQRRREEKAVEESFRREAKRRQQQEKEEAARHRREHAAVRHSRKKRDRQDKIEYFKDELRWTRMHITNENYTCRYSCGASDSRMCSYCARREWPFVGHVACYIALGIIIGGFQITDKLASWKEITRQLGPR</sequence>
<name>A0AAD7I2V0_9AGAR</name>
<reference evidence="9" key="1">
    <citation type="submission" date="2023-03" db="EMBL/GenBank/DDBJ databases">
        <title>Massive genome expansion in bonnet fungi (Mycena s.s.) driven by repeated elements and novel gene families across ecological guilds.</title>
        <authorList>
            <consortium name="Lawrence Berkeley National Laboratory"/>
            <person name="Harder C.B."/>
            <person name="Miyauchi S."/>
            <person name="Viragh M."/>
            <person name="Kuo A."/>
            <person name="Thoen E."/>
            <person name="Andreopoulos B."/>
            <person name="Lu D."/>
            <person name="Skrede I."/>
            <person name="Drula E."/>
            <person name="Henrissat B."/>
            <person name="Morin E."/>
            <person name="Kohler A."/>
            <person name="Barry K."/>
            <person name="LaButti K."/>
            <person name="Morin E."/>
            <person name="Salamov A."/>
            <person name="Lipzen A."/>
            <person name="Mereny Z."/>
            <person name="Hegedus B."/>
            <person name="Baldrian P."/>
            <person name="Stursova M."/>
            <person name="Weitz H."/>
            <person name="Taylor A."/>
            <person name="Grigoriev I.V."/>
            <person name="Nagy L.G."/>
            <person name="Martin F."/>
            <person name="Kauserud H."/>
        </authorList>
    </citation>
    <scope>NUCLEOTIDE SEQUENCE</scope>
    <source>
        <strain evidence="9">CBHHK182m</strain>
    </source>
</reference>
<keyword evidence="7" id="KW-1133">Transmembrane helix</keyword>
<dbReference type="PANTHER" id="PTHR44329:SF298">
    <property type="entry name" value="MIXED LINEAGE KINASE DOMAIN-LIKE PROTEIN"/>
    <property type="match status" value="1"/>
</dbReference>
<evidence type="ECO:0000256" key="7">
    <source>
        <dbReference type="SAM" id="Phobius"/>
    </source>
</evidence>
<keyword evidence="9" id="KW-0808">Transferase</keyword>
<dbReference type="GO" id="GO:0004674">
    <property type="term" value="F:protein serine/threonine kinase activity"/>
    <property type="evidence" value="ECO:0007669"/>
    <property type="project" value="TreeGrafter"/>
</dbReference>
<proteinExistence type="predicted"/>
<dbReference type="PROSITE" id="PS00108">
    <property type="entry name" value="PROTEIN_KINASE_ST"/>
    <property type="match status" value="1"/>
</dbReference>
<evidence type="ECO:0000256" key="1">
    <source>
        <dbReference type="ARBA" id="ARBA00022527"/>
    </source>
</evidence>
<feature type="region of interest" description="Disordered" evidence="6">
    <location>
        <begin position="495"/>
        <end position="625"/>
    </location>
</feature>
<keyword evidence="5" id="KW-0175">Coiled coil</keyword>
<dbReference type="Gene3D" id="1.10.510.10">
    <property type="entry name" value="Transferase(Phosphotransferase) domain 1"/>
    <property type="match status" value="1"/>
</dbReference>
<evidence type="ECO:0000256" key="6">
    <source>
        <dbReference type="SAM" id="MobiDB-lite"/>
    </source>
</evidence>
<dbReference type="InterPro" id="IPR017441">
    <property type="entry name" value="Protein_kinase_ATP_BS"/>
</dbReference>
<dbReference type="InterPro" id="IPR036537">
    <property type="entry name" value="Adaptor_Cbl_N_dom_sf"/>
</dbReference>
<evidence type="ECO:0000256" key="4">
    <source>
        <dbReference type="PROSITE-ProRule" id="PRU10141"/>
    </source>
</evidence>
<dbReference type="InterPro" id="IPR008271">
    <property type="entry name" value="Ser/Thr_kinase_AS"/>
</dbReference>
<keyword evidence="7" id="KW-0472">Membrane</keyword>
<dbReference type="GO" id="GO:0005524">
    <property type="term" value="F:ATP binding"/>
    <property type="evidence" value="ECO:0007669"/>
    <property type="project" value="UniProtKB-UniRule"/>
</dbReference>
<dbReference type="InterPro" id="IPR051681">
    <property type="entry name" value="Ser/Thr_Kinases-Pseudokinases"/>
</dbReference>
<evidence type="ECO:0000256" key="3">
    <source>
        <dbReference type="ARBA" id="ARBA00022840"/>
    </source>
</evidence>
<keyword evidence="9" id="KW-0418">Kinase</keyword>
<evidence type="ECO:0000259" key="8">
    <source>
        <dbReference type="PROSITE" id="PS50011"/>
    </source>
</evidence>
<dbReference type="PROSITE" id="PS00107">
    <property type="entry name" value="PROTEIN_KINASE_ATP"/>
    <property type="match status" value="1"/>
</dbReference>
<evidence type="ECO:0000256" key="2">
    <source>
        <dbReference type="ARBA" id="ARBA00022741"/>
    </source>
</evidence>
<feature type="compositionally biased region" description="Basic and acidic residues" evidence="6">
    <location>
        <begin position="563"/>
        <end position="608"/>
    </location>
</feature>
<keyword evidence="7" id="KW-0812">Transmembrane</keyword>
<feature type="transmembrane region" description="Helical" evidence="7">
    <location>
        <begin position="671"/>
        <end position="690"/>
    </location>
</feature>
<dbReference type="Pfam" id="PF07714">
    <property type="entry name" value="PK_Tyr_Ser-Thr"/>
    <property type="match status" value="1"/>
</dbReference>
<feature type="compositionally biased region" description="Basic and acidic residues" evidence="6">
    <location>
        <begin position="522"/>
        <end position="556"/>
    </location>
</feature>
<dbReference type="AlphaFoldDB" id="A0AAD7I2V0"/>
<dbReference type="EMBL" id="JARKIB010000136">
    <property type="protein sequence ID" value="KAJ7733804.1"/>
    <property type="molecule type" value="Genomic_DNA"/>
</dbReference>
<gene>
    <name evidence="9" type="ORF">B0H16DRAFT_1579016</name>
</gene>
<accession>A0AAD7I2V0</accession>
<dbReference type="Gene3D" id="1.20.930.20">
    <property type="entry name" value="Adaptor protein Cbl, N-terminal domain"/>
    <property type="match status" value="1"/>
</dbReference>
<dbReference type="SMART" id="SM00220">
    <property type="entry name" value="S_TKc"/>
    <property type="match status" value="1"/>
</dbReference>
<evidence type="ECO:0000256" key="5">
    <source>
        <dbReference type="SAM" id="Coils"/>
    </source>
</evidence>
<dbReference type="PANTHER" id="PTHR44329">
    <property type="entry name" value="SERINE/THREONINE-PROTEIN KINASE TNNI3K-RELATED"/>
    <property type="match status" value="1"/>
</dbReference>